<feature type="compositionally biased region" description="Low complexity" evidence="1">
    <location>
        <begin position="533"/>
        <end position="557"/>
    </location>
</feature>
<keyword evidence="6" id="KW-1185">Reference proteome</keyword>
<dbReference type="Proteomes" id="UP000663829">
    <property type="component" value="Unassembled WGS sequence"/>
</dbReference>
<dbReference type="Proteomes" id="UP000677228">
    <property type="component" value="Unassembled WGS sequence"/>
</dbReference>
<feature type="region of interest" description="Disordered" evidence="1">
    <location>
        <begin position="533"/>
        <end position="581"/>
    </location>
</feature>
<proteinExistence type="predicted"/>
<feature type="compositionally biased region" description="Polar residues" evidence="1">
    <location>
        <begin position="298"/>
        <end position="322"/>
    </location>
</feature>
<dbReference type="EMBL" id="CAJOBC010000011">
    <property type="protein sequence ID" value="CAF3517126.1"/>
    <property type="molecule type" value="Genomic_DNA"/>
</dbReference>
<dbReference type="EMBL" id="CAJNOQ010000011">
    <property type="protein sequence ID" value="CAF0739005.1"/>
    <property type="molecule type" value="Genomic_DNA"/>
</dbReference>
<dbReference type="EMBL" id="CAJOBA010000592">
    <property type="protein sequence ID" value="CAF3543540.1"/>
    <property type="molecule type" value="Genomic_DNA"/>
</dbReference>
<dbReference type="Proteomes" id="UP000682733">
    <property type="component" value="Unassembled WGS sequence"/>
</dbReference>
<name>A0A813NUH1_9BILA</name>
<evidence type="ECO:0000313" key="6">
    <source>
        <dbReference type="Proteomes" id="UP000663829"/>
    </source>
</evidence>
<dbReference type="OrthoDB" id="9988768at2759"/>
<evidence type="ECO:0000313" key="5">
    <source>
        <dbReference type="EMBL" id="CAF3543540.1"/>
    </source>
</evidence>
<dbReference type="Proteomes" id="UP000681722">
    <property type="component" value="Unassembled WGS sequence"/>
</dbReference>
<feature type="region of interest" description="Disordered" evidence="1">
    <location>
        <begin position="298"/>
        <end position="353"/>
    </location>
</feature>
<feature type="compositionally biased region" description="Low complexity" evidence="1">
    <location>
        <begin position="337"/>
        <end position="347"/>
    </location>
</feature>
<dbReference type="EMBL" id="CAJNOK010000592">
    <property type="protein sequence ID" value="CAF0763573.1"/>
    <property type="molecule type" value="Genomic_DNA"/>
</dbReference>
<accession>A0A813NUH1</accession>
<gene>
    <name evidence="2" type="ORF">GPM918_LOCUS150</name>
    <name evidence="3" type="ORF">OVA965_LOCUS2688</name>
    <name evidence="4" type="ORF">SRO942_LOCUS151</name>
    <name evidence="5" type="ORF">TMI583_LOCUS2687</name>
</gene>
<reference evidence="2" key="1">
    <citation type="submission" date="2021-02" db="EMBL/GenBank/DDBJ databases">
        <authorList>
            <person name="Nowell W R."/>
        </authorList>
    </citation>
    <scope>NUCLEOTIDE SEQUENCE</scope>
</reference>
<evidence type="ECO:0000256" key="1">
    <source>
        <dbReference type="SAM" id="MobiDB-lite"/>
    </source>
</evidence>
<feature type="compositionally biased region" description="Basic and acidic residues" evidence="1">
    <location>
        <begin position="323"/>
        <end position="336"/>
    </location>
</feature>
<sequence>MCERSPIFFLEAKSIIIDLLTRSIEMLDLTINLVETFRTYALLLERNRNQNFFTMIDTIQCKISYDMRSDVRTIIQHLYRSCRFAKGNLRNLRAARLSSANDYIIVDDECLKTILYFNSRAATLWRFLQPVDDSMIQDQDVEKDEDESTTEQGYFATLPIQKRDTNKTRRTRIPHKLTNNRYSKYSVVTKPVFNYEPTDPLPQLSRTSQKRNQYCLSNARQSPKNSKSKKQAEFLISRDKPFKLRPVTKLRRVNSNQLNSLTACSHSRLRQQHLQLSQANQSVPFASSMKKLNTFEYTSDNVESSPKSITSSQLSRTESVNVSKKDQENSPIEDNKNNSATTSSSKNQYPTRELLVSKEKRVDCIKLGRDTLSAFTSYARKSTTNNITDQYRKFSQLNTQQLLTPIKHRQRQDKLKQSQLTYEWNSLENMERLLNVNNDKHLQDYREIFTVFAKMSELYNFLIEQLYGVRNLRDSLILQPVVISIVRLLLFIAKKLQNIANLVSSTSQTHYIIPSQNEIIESKNHEDIDIKKTTTSNENNSKSNDETTNTYQQSLSKQKNKNKHDTSSASKLSSSDRSLTEKLTNNNVSHISSIDVTTTATNEIEFDEEFYQVDNLIEK</sequence>
<evidence type="ECO:0000313" key="4">
    <source>
        <dbReference type="EMBL" id="CAF3517126.1"/>
    </source>
</evidence>
<organism evidence="2 6">
    <name type="scientific">Didymodactylos carnosus</name>
    <dbReference type="NCBI Taxonomy" id="1234261"/>
    <lineage>
        <taxon>Eukaryota</taxon>
        <taxon>Metazoa</taxon>
        <taxon>Spiralia</taxon>
        <taxon>Gnathifera</taxon>
        <taxon>Rotifera</taxon>
        <taxon>Eurotatoria</taxon>
        <taxon>Bdelloidea</taxon>
        <taxon>Philodinida</taxon>
        <taxon>Philodinidae</taxon>
        <taxon>Didymodactylos</taxon>
    </lineage>
</organism>
<dbReference type="AlphaFoldDB" id="A0A813NUH1"/>
<protein>
    <submittedName>
        <fullName evidence="2">Uncharacterized protein</fullName>
    </submittedName>
</protein>
<evidence type="ECO:0000313" key="3">
    <source>
        <dbReference type="EMBL" id="CAF0763573.1"/>
    </source>
</evidence>
<comment type="caution">
    <text evidence="2">The sequence shown here is derived from an EMBL/GenBank/DDBJ whole genome shotgun (WGS) entry which is preliminary data.</text>
</comment>
<feature type="compositionally biased region" description="Low complexity" evidence="1">
    <location>
        <begin position="567"/>
        <end position="577"/>
    </location>
</feature>
<evidence type="ECO:0000313" key="2">
    <source>
        <dbReference type="EMBL" id="CAF0739005.1"/>
    </source>
</evidence>